<dbReference type="PANTHER" id="PTHR30390">
    <property type="entry name" value="SEDOHEPTULOSE 7-PHOSPHATE ISOMERASE / DNAA INITIATOR-ASSOCIATING FACTOR FOR REPLICATION INITIATION"/>
    <property type="match status" value="1"/>
</dbReference>
<name>A0A4R4QIV1_9ACTN</name>
<dbReference type="CDD" id="cd05006">
    <property type="entry name" value="SIS_GmhA"/>
    <property type="match status" value="1"/>
</dbReference>
<evidence type="ECO:0000313" key="3">
    <source>
        <dbReference type="Proteomes" id="UP000295075"/>
    </source>
</evidence>
<comment type="caution">
    <text evidence="2">The sequence shown here is derived from an EMBL/GenBank/DDBJ whole genome shotgun (WGS) entry which is preliminary data.</text>
</comment>
<evidence type="ECO:0000313" key="2">
    <source>
        <dbReference type="EMBL" id="TDC35520.1"/>
    </source>
</evidence>
<feature type="domain" description="SIS" evidence="1">
    <location>
        <begin position="58"/>
        <end position="224"/>
    </location>
</feature>
<dbReference type="InterPro" id="IPR050099">
    <property type="entry name" value="SIS_GmhA/DiaA_subfam"/>
</dbReference>
<accession>A0A4R4QIV1</accession>
<dbReference type="GO" id="GO:0097367">
    <property type="term" value="F:carbohydrate derivative binding"/>
    <property type="evidence" value="ECO:0007669"/>
    <property type="project" value="InterPro"/>
</dbReference>
<dbReference type="AlphaFoldDB" id="A0A4R4QIV1"/>
<dbReference type="InterPro" id="IPR001347">
    <property type="entry name" value="SIS_dom"/>
</dbReference>
<evidence type="ECO:0000259" key="1">
    <source>
        <dbReference type="PROSITE" id="PS51464"/>
    </source>
</evidence>
<organism evidence="2 3">
    <name type="scientific">Kribbella albertanoniae</name>
    <dbReference type="NCBI Taxonomy" id="1266829"/>
    <lineage>
        <taxon>Bacteria</taxon>
        <taxon>Bacillati</taxon>
        <taxon>Actinomycetota</taxon>
        <taxon>Actinomycetes</taxon>
        <taxon>Propionibacteriales</taxon>
        <taxon>Kribbellaceae</taxon>
        <taxon>Kribbella</taxon>
    </lineage>
</organism>
<dbReference type="PANTHER" id="PTHR30390:SF8">
    <property type="entry name" value="SUGAR ISOMERASE (SIS)"/>
    <property type="match status" value="1"/>
</dbReference>
<dbReference type="InterPro" id="IPR035461">
    <property type="entry name" value="GmhA/DiaA"/>
</dbReference>
<dbReference type="SUPFAM" id="SSF53697">
    <property type="entry name" value="SIS domain"/>
    <property type="match status" value="1"/>
</dbReference>
<keyword evidence="3" id="KW-1185">Reference proteome</keyword>
<dbReference type="RefSeq" id="WP_132400370.1">
    <property type="nucleotide sequence ID" value="NZ_SMKA01000002.1"/>
</dbReference>
<dbReference type="EMBL" id="SMKA01000002">
    <property type="protein sequence ID" value="TDC35520.1"/>
    <property type="molecule type" value="Genomic_DNA"/>
</dbReference>
<gene>
    <name evidence="2" type="ORF">E1261_01255</name>
</gene>
<reference evidence="2 3" key="1">
    <citation type="submission" date="2019-03" db="EMBL/GenBank/DDBJ databases">
        <title>Draft genome sequences of novel Actinobacteria.</title>
        <authorList>
            <person name="Sahin N."/>
            <person name="Ay H."/>
            <person name="Saygin H."/>
        </authorList>
    </citation>
    <scope>NUCLEOTIDE SEQUENCE [LARGE SCALE GENOMIC DNA]</scope>
    <source>
        <strain evidence="2 3">JCM 30547</strain>
    </source>
</reference>
<dbReference type="GO" id="GO:1901135">
    <property type="term" value="P:carbohydrate derivative metabolic process"/>
    <property type="evidence" value="ECO:0007669"/>
    <property type="project" value="InterPro"/>
</dbReference>
<dbReference type="Proteomes" id="UP000295075">
    <property type="component" value="Unassembled WGS sequence"/>
</dbReference>
<dbReference type="OrthoDB" id="9810929at2"/>
<dbReference type="Gene3D" id="3.40.50.10490">
    <property type="entry name" value="Glucose-6-phosphate isomerase like protein, domain 1"/>
    <property type="match status" value="1"/>
</dbReference>
<protein>
    <submittedName>
        <fullName evidence="2">SIS domain-containing protein</fullName>
    </submittedName>
</protein>
<dbReference type="Pfam" id="PF13580">
    <property type="entry name" value="SIS_2"/>
    <property type="match status" value="1"/>
</dbReference>
<sequence>MTQSSHRRRFVTTIRSTEERWDVFRNADDLVDRYTSTLIEDLDRLRADPGLIDALELIWAKLSTGHDVYLAGNGGSASTATHIAADLSQALTDCPETERCGRALPLTGSLAWMTAIANDVSYDRIFAQQLQQSARPGDALVVLSVSGTSTNVVEACRTASALNLEIVALLGSPGAVAEYAAIGVITKDPSFGRTEDIHLSIGHLMTTFVRGRHQVVHTTTGQGA</sequence>
<dbReference type="PROSITE" id="PS51464">
    <property type="entry name" value="SIS"/>
    <property type="match status" value="1"/>
</dbReference>
<dbReference type="InterPro" id="IPR046348">
    <property type="entry name" value="SIS_dom_sf"/>
</dbReference>
<proteinExistence type="predicted"/>